<dbReference type="Proteomes" id="UP000182054">
    <property type="component" value="Unassembled WGS sequence"/>
</dbReference>
<organism evidence="1 2">
    <name type="scientific">Rhodococcoides kroppenstedtii</name>
    <dbReference type="NCBI Taxonomy" id="293050"/>
    <lineage>
        <taxon>Bacteria</taxon>
        <taxon>Bacillati</taxon>
        <taxon>Actinomycetota</taxon>
        <taxon>Actinomycetes</taxon>
        <taxon>Mycobacteriales</taxon>
        <taxon>Nocardiaceae</taxon>
        <taxon>Rhodococcoides</taxon>
    </lineage>
</organism>
<name>A0A1I0SFB3_9NOCA</name>
<dbReference type="AlphaFoldDB" id="A0A1I0SFB3"/>
<proteinExistence type="predicted"/>
<protein>
    <submittedName>
        <fullName evidence="1">Uncharacterized protein</fullName>
    </submittedName>
</protein>
<gene>
    <name evidence="1" type="ORF">SAMN05444374_10186</name>
</gene>
<evidence type="ECO:0000313" key="1">
    <source>
        <dbReference type="EMBL" id="SFA38195.1"/>
    </source>
</evidence>
<accession>A0A1I0SFB3</accession>
<evidence type="ECO:0000313" key="2">
    <source>
        <dbReference type="Proteomes" id="UP000182054"/>
    </source>
</evidence>
<dbReference type="EMBL" id="FOJN01000001">
    <property type="protein sequence ID" value="SFA38195.1"/>
    <property type="molecule type" value="Genomic_DNA"/>
</dbReference>
<sequence>MVGDRFVLPDRADGLTEAERALVLAVVDELLAKQGSEPVAAPVISLSQFRRRSGQ</sequence>
<reference evidence="1 2" key="1">
    <citation type="submission" date="2016-10" db="EMBL/GenBank/DDBJ databases">
        <authorList>
            <person name="de Groot N.N."/>
        </authorList>
    </citation>
    <scope>NUCLEOTIDE SEQUENCE [LARGE SCALE GENOMIC DNA]</scope>
    <source>
        <strain evidence="1 2">DSM 44908</strain>
    </source>
</reference>